<protein>
    <recommendedName>
        <fullName evidence="2">C2H2-type domain-containing protein</fullName>
    </recommendedName>
</protein>
<dbReference type="PROSITE" id="PS00028">
    <property type="entry name" value="ZINC_FINGER_C2H2_1"/>
    <property type="match status" value="1"/>
</dbReference>
<feature type="region of interest" description="Disordered" evidence="1">
    <location>
        <begin position="160"/>
        <end position="184"/>
    </location>
</feature>
<gene>
    <name evidence="3" type="ORF">CAOG_002650</name>
</gene>
<evidence type="ECO:0000256" key="1">
    <source>
        <dbReference type="SAM" id="MobiDB-lite"/>
    </source>
</evidence>
<dbReference type="Proteomes" id="UP000008743">
    <property type="component" value="Unassembled WGS sequence"/>
</dbReference>
<reference evidence="4" key="1">
    <citation type="submission" date="2011-02" db="EMBL/GenBank/DDBJ databases">
        <title>The Genome Sequence of Capsaspora owczarzaki ATCC 30864.</title>
        <authorList>
            <person name="Russ C."/>
            <person name="Cuomo C."/>
            <person name="Burger G."/>
            <person name="Gray M.W."/>
            <person name="Holland P.W.H."/>
            <person name="King N."/>
            <person name="Lang F.B.F."/>
            <person name="Roger A.J."/>
            <person name="Ruiz-Trillo I."/>
            <person name="Young S.K."/>
            <person name="Zeng Q."/>
            <person name="Gargeya S."/>
            <person name="Alvarado L."/>
            <person name="Berlin A."/>
            <person name="Chapman S.B."/>
            <person name="Chen Z."/>
            <person name="Freedman E."/>
            <person name="Gellesch M."/>
            <person name="Goldberg J."/>
            <person name="Griggs A."/>
            <person name="Gujja S."/>
            <person name="Heilman E."/>
            <person name="Heiman D."/>
            <person name="Howarth C."/>
            <person name="Mehta T."/>
            <person name="Neiman D."/>
            <person name="Pearson M."/>
            <person name="Roberts A."/>
            <person name="Saif S."/>
            <person name="Shea T."/>
            <person name="Shenoy N."/>
            <person name="Sisk P."/>
            <person name="Stolte C."/>
            <person name="Sykes S."/>
            <person name="White J."/>
            <person name="Yandava C."/>
            <person name="Haas B."/>
            <person name="Nusbaum C."/>
            <person name="Birren B."/>
        </authorList>
    </citation>
    <scope>NUCLEOTIDE SEQUENCE</scope>
    <source>
        <strain evidence="4">ATCC 30864</strain>
    </source>
</reference>
<dbReference type="RefSeq" id="XP_004349400.1">
    <property type="nucleotide sequence ID" value="XM_004349350.2"/>
</dbReference>
<dbReference type="InterPro" id="IPR013087">
    <property type="entry name" value="Znf_C2H2_type"/>
</dbReference>
<feature type="domain" description="C2H2-type" evidence="2">
    <location>
        <begin position="92"/>
        <end position="113"/>
    </location>
</feature>
<sequence length="184" mass="20601">MTVNMFSRFGFASSTNHPAQVDVLPPAPHDRQPQHGAGHLHYAHNVVATTAVVHTGKHAEVKLQFPLRTSPPQDVPPRPSLGSRDDDRILSCKFCERTLRSVRTICGHCQYVHTGDGRHVRVKLCDATSSLGGLAHFGSQQSRLSHQQLHRPLASYHNSQLPQEHRVQPVRDTSDDQELQFEME</sequence>
<name>A0A0D2VMU9_CAPO3</name>
<evidence type="ECO:0000259" key="2">
    <source>
        <dbReference type="PROSITE" id="PS00028"/>
    </source>
</evidence>
<dbReference type="EMBL" id="KE346362">
    <property type="protein sequence ID" value="KJE91522.1"/>
    <property type="molecule type" value="Genomic_DNA"/>
</dbReference>
<proteinExistence type="predicted"/>
<dbReference type="InParanoid" id="A0A0D2VMU9"/>
<feature type="compositionally biased region" description="Acidic residues" evidence="1">
    <location>
        <begin position="175"/>
        <end position="184"/>
    </location>
</feature>
<accession>A0A0D2VMU9</accession>
<keyword evidence="4" id="KW-1185">Reference proteome</keyword>
<organism evidence="3 4">
    <name type="scientific">Capsaspora owczarzaki (strain ATCC 30864)</name>
    <dbReference type="NCBI Taxonomy" id="595528"/>
    <lineage>
        <taxon>Eukaryota</taxon>
        <taxon>Filasterea</taxon>
        <taxon>Capsaspora</taxon>
    </lineage>
</organism>
<dbReference type="AlphaFoldDB" id="A0A0D2VMU9"/>
<evidence type="ECO:0000313" key="4">
    <source>
        <dbReference type="Proteomes" id="UP000008743"/>
    </source>
</evidence>
<evidence type="ECO:0000313" key="3">
    <source>
        <dbReference type="EMBL" id="KJE91522.1"/>
    </source>
</evidence>
<feature type="compositionally biased region" description="Basic and acidic residues" evidence="1">
    <location>
        <begin position="163"/>
        <end position="174"/>
    </location>
</feature>